<dbReference type="Proteomes" id="UP000179003">
    <property type="component" value="Unassembled WGS sequence"/>
</dbReference>
<gene>
    <name evidence="1" type="ORF">A2442_03080</name>
</gene>
<evidence type="ECO:0000313" key="1">
    <source>
        <dbReference type="EMBL" id="OGD67461.1"/>
    </source>
</evidence>
<organism evidence="1 2">
    <name type="scientific">Candidatus Campbellbacteria bacterium RIFOXYC2_FULL_35_25</name>
    <dbReference type="NCBI Taxonomy" id="1797582"/>
    <lineage>
        <taxon>Bacteria</taxon>
        <taxon>Candidatus Campbelliibacteriota</taxon>
    </lineage>
</organism>
<comment type="caution">
    <text evidence="1">The sequence shown here is derived from an EMBL/GenBank/DDBJ whole genome shotgun (WGS) entry which is preliminary data.</text>
</comment>
<dbReference type="AlphaFoldDB" id="A0A1F5EJ97"/>
<evidence type="ECO:0008006" key="3">
    <source>
        <dbReference type="Google" id="ProtNLM"/>
    </source>
</evidence>
<name>A0A1F5EJ97_9BACT</name>
<protein>
    <recommendedName>
        <fullName evidence="3">4-oxalocrotonate tautomerase domain-containing protein</fullName>
    </recommendedName>
</protein>
<sequence length="146" mass="16221">MPIIKVWCLPANQTEEMLNKVHQSIVSAVVGIYELGLKDENDMTCLFVPDLMSYGLGEEIIIEISGLFEKPERTQGVRQRLALNVGLGIKRLYPKAKVECFVASFNPENGFWTSADQPTKNPDCEVHGSIEHMQSADGKCPNCGNH</sequence>
<proteinExistence type="predicted"/>
<dbReference type="EMBL" id="MFAE01000005">
    <property type="protein sequence ID" value="OGD67461.1"/>
    <property type="molecule type" value="Genomic_DNA"/>
</dbReference>
<accession>A0A1F5EJ97</accession>
<evidence type="ECO:0000313" key="2">
    <source>
        <dbReference type="Proteomes" id="UP000179003"/>
    </source>
</evidence>
<reference evidence="1 2" key="1">
    <citation type="journal article" date="2016" name="Nat. Commun.">
        <title>Thousands of microbial genomes shed light on interconnected biogeochemical processes in an aquifer system.</title>
        <authorList>
            <person name="Anantharaman K."/>
            <person name="Brown C.T."/>
            <person name="Hug L.A."/>
            <person name="Sharon I."/>
            <person name="Castelle C.J."/>
            <person name="Probst A.J."/>
            <person name="Thomas B.C."/>
            <person name="Singh A."/>
            <person name="Wilkins M.J."/>
            <person name="Karaoz U."/>
            <person name="Brodie E.L."/>
            <person name="Williams K.H."/>
            <person name="Hubbard S.S."/>
            <person name="Banfield J.F."/>
        </authorList>
    </citation>
    <scope>NUCLEOTIDE SEQUENCE [LARGE SCALE GENOMIC DNA]</scope>
</reference>